<organism evidence="1 2">
    <name type="scientific">Wickerhamomyces pijperi</name>
    <name type="common">Yeast</name>
    <name type="synonym">Pichia pijperi</name>
    <dbReference type="NCBI Taxonomy" id="599730"/>
    <lineage>
        <taxon>Eukaryota</taxon>
        <taxon>Fungi</taxon>
        <taxon>Dikarya</taxon>
        <taxon>Ascomycota</taxon>
        <taxon>Saccharomycotina</taxon>
        <taxon>Saccharomycetes</taxon>
        <taxon>Phaffomycetales</taxon>
        <taxon>Wickerhamomycetaceae</taxon>
        <taxon>Wickerhamomyces</taxon>
    </lineage>
</organism>
<evidence type="ECO:0000313" key="1">
    <source>
        <dbReference type="EMBL" id="KAH3683694.1"/>
    </source>
</evidence>
<proteinExistence type="predicted"/>
<accession>A0A9P8Q6C1</accession>
<name>A0A9P8Q6C1_WICPI</name>
<dbReference type="AlphaFoldDB" id="A0A9P8Q6C1"/>
<gene>
    <name evidence="1" type="ORF">WICPIJ_005334</name>
</gene>
<keyword evidence="2" id="KW-1185">Reference proteome</keyword>
<reference evidence="1" key="1">
    <citation type="journal article" date="2021" name="Open Biol.">
        <title>Shared evolutionary footprints suggest mitochondrial oxidative damage underlies multiple complex I losses in fungi.</title>
        <authorList>
            <person name="Schikora-Tamarit M.A."/>
            <person name="Marcet-Houben M."/>
            <person name="Nosek J."/>
            <person name="Gabaldon T."/>
        </authorList>
    </citation>
    <scope>NUCLEOTIDE SEQUENCE</scope>
    <source>
        <strain evidence="1">CBS2887</strain>
    </source>
</reference>
<evidence type="ECO:0000313" key="2">
    <source>
        <dbReference type="Proteomes" id="UP000774326"/>
    </source>
</evidence>
<protein>
    <submittedName>
        <fullName evidence="1">Uncharacterized protein</fullName>
    </submittedName>
</protein>
<dbReference type="Proteomes" id="UP000774326">
    <property type="component" value="Unassembled WGS sequence"/>
</dbReference>
<comment type="caution">
    <text evidence="1">The sequence shown here is derived from an EMBL/GenBank/DDBJ whole genome shotgun (WGS) entry which is preliminary data.</text>
</comment>
<reference evidence="1" key="2">
    <citation type="submission" date="2021-01" db="EMBL/GenBank/DDBJ databases">
        <authorList>
            <person name="Schikora-Tamarit M.A."/>
        </authorList>
    </citation>
    <scope>NUCLEOTIDE SEQUENCE</scope>
    <source>
        <strain evidence="1">CBS2887</strain>
    </source>
</reference>
<sequence length="155" mass="17309">MLSCVFLENVMNGTSVTGPIQVGSWVWQLGPLRFGDQVDLGDLQLWISDHGLEELSKLFPENIQTGRLQLRFLAVLEGQSEQLWLGLVLVFNFDQFSQDVVIDTSGFVSLVQPIDSVDQLDEGGLWIDSGSDHELFALWRVCGNDNVVITRQSVN</sequence>
<dbReference type="EMBL" id="JAEUBG010002995">
    <property type="protein sequence ID" value="KAH3683694.1"/>
    <property type="molecule type" value="Genomic_DNA"/>
</dbReference>